<dbReference type="EMBL" id="QMFB01000010">
    <property type="protein sequence ID" value="RAV19892.1"/>
    <property type="molecule type" value="Genomic_DNA"/>
</dbReference>
<dbReference type="PIRSF" id="PIRSF012702">
    <property type="entry name" value="UCP012702"/>
    <property type="match status" value="1"/>
</dbReference>
<organism evidence="3 4">
    <name type="scientific">Paenibacillus contaminans</name>
    <dbReference type="NCBI Taxonomy" id="450362"/>
    <lineage>
        <taxon>Bacteria</taxon>
        <taxon>Bacillati</taxon>
        <taxon>Bacillota</taxon>
        <taxon>Bacilli</taxon>
        <taxon>Bacillales</taxon>
        <taxon>Paenibacillaceae</taxon>
        <taxon>Paenibacillus</taxon>
    </lineage>
</organism>
<feature type="domain" description="Microcystin LR degradation protein MlrC C-terminal" evidence="1">
    <location>
        <begin position="305"/>
        <end position="477"/>
    </location>
</feature>
<gene>
    <name evidence="3" type="ORF">DQG23_18370</name>
</gene>
<evidence type="ECO:0000313" key="4">
    <source>
        <dbReference type="Proteomes" id="UP000250369"/>
    </source>
</evidence>
<comment type="caution">
    <text evidence="3">The sequence shown here is derived from an EMBL/GenBank/DDBJ whole genome shotgun (WGS) entry which is preliminary data.</text>
</comment>
<evidence type="ECO:0008006" key="5">
    <source>
        <dbReference type="Google" id="ProtNLM"/>
    </source>
</evidence>
<dbReference type="Pfam" id="PF07171">
    <property type="entry name" value="MlrC_C"/>
    <property type="match status" value="1"/>
</dbReference>
<protein>
    <recommendedName>
        <fullName evidence="5">Microcystin degradation protein MlrC</fullName>
    </recommendedName>
</protein>
<dbReference type="InterPro" id="IPR015995">
    <property type="entry name" value="MlrC_N"/>
</dbReference>
<sequence>MSEKKRIGVVGILHETNSYAPGTTEVEHFQFEWVQGKEAYYHRYLGARTSMGGAIDGAEENGLELVPGLYTAAVPSGMVSAKATETLIESMLDSIDPRLDGLLVILHGAMVSETYMDMEGAILSRIRERVGSQLPVAMTLDLHANVSPLMVEKADIIVGYDTYPHVDAYERAVEAVGYLARQIRGEIVPVMALSQPRLMVPPQGMVTDEGAMKELMDLAFAYEKEANVLNITVAGGFPYSDVPDAGFAFVVLTDGDAEGAQRIADALSDFTWENRDRFFVTGLSPEEAVQEAQQVTEGPVILIEGSDNVGGGAPADATHTLPALLAASCKSLIVIRDEKAAKLAHSLGVGSRFAESVGGRSSALSGSPVPIEGKIRLLADGNYRHIGRYMTGQWAEMGLTAVIETGNVTVVLTEKRVAPWDAGHVKSIGITPEDYHIIVVKSAVAWKTAFGDIAKAELHVDSPGCCSFSLHNFTYENVKRPLYPLDPSDAVR</sequence>
<name>A0A329MJQ7_9BACL</name>
<dbReference type="RefSeq" id="WP_113032322.1">
    <property type="nucleotide sequence ID" value="NZ_QMFB01000010.1"/>
</dbReference>
<dbReference type="Pfam" id="PF07364">
    <property type="entry name" value="DUF1485"/>
    <property type="match status" value="1"/>
</dbReference>
<feature type="domain" description="Microcystin LR degradation protein MlrC N-terminal" evidence="2">
    <location>
        <begin position="6"/>
        <end position="292"/>
    </location>
</feature>
<dbReference type="InterPro" id="IPR010799">
    <property type="entry name" value="MlrC_C"/>
</dbReference>
<dbReference type="InterPro" id="IPR009197">
    <property type="entry name" value="MlrC"/>
</dbReference>
<accession>A0A329MJQ7</accession>
<keyword evidence="4" id="KW-1185">Reference proteome</keyword>
<evidence type="ECO:0000259" key="1">
    <source>
        <dbReference type="Pfam" id="PF07171"/>
    </source>
</evidence>
<evidence type="ECO:0000259" key="2">
    <source>
        <dbReference type="Pfam" id="PF07364"/>
    </source>
</evidence>
<reference evidence="3 4" key="1">
    <citation type="journal article" date="2009" name="Int. J. Syst. Evol. Microbiol.">
        <title>Paenibacillus contaminans sp. nov., isolated from a contaminated laboratory plate.</title>
        <authorList>
            <person name="Chou J.H."/>
            <person name="Lee J.H."/>
            <person name="Lin M.C."/>
            <person name="Chang P.S."/>
            <person name="Arun A.B."/>
            <person name="Young C.C."/>
            <person name="Chen W.M."/>
        </authorList>
    </citation>
    <scope>NUCLEOTIDE SEQUENCE [LARGE SCALE GENOMIC DNA]</scope>
    <source>
        <strain evidence="3 4">CKOBP-6</strain>
    </source>
</reference>
<dbReference type="OrthoDB" id="9815420at2"/>
<dbReference type="Proteomes" id="UP000250369">
    <property type="component" value="Unassembled WGS sequence"/>
</dbReference>
<evidence type="ECO:0000313" key="3">
    <source>
        <dbReference type="EMBL" id="RAV19892.1"/>
    </source>
</evidence>
<dbReference type="AlphaFoldDB" id="A0A329MJQ7"/>
<proteinExistence type="predicted"/>